<dbReference type="Proteomes" id="UP000002646">
    <property type="component" value="Unassembled WGS sequence"/>
</dbReference>
<organism evidence="1 2">
    <name type="scientific">Cardidatus Bartonella washoeensis 085-0475</name>
    <dbReference type="NCBI Taxonomy" id="1094564"/>
    <lineage>
        <taxon>Bacteria</taxon>
        <taxon>Pseudomonadati</taxon>
        <taxon>Pseudomonadota</taxon>
        <taxon>Alphaproteobacteria</taxon>
        <taxon>Hyphomicrobiales</taxon>
        <taxon>Bartonellaceae</taxon>
        <taxon>Bartonella</taxon>
    </lineage>
</organism>
<gene>
    <name evidence="1" type="ORF">MCW_00901</name>
</gene>
<dbReference type="AlphaFoldDB" id="J1JL90"/>
<evidence type="ECO:0000313" key="1">
    <source>
        <dbReference type="EMBL" id="EJF85015.1"/>
    </source>
</evidence>
<evidence type="ECO:0000313" key="2">
    <source>
        <dbReference type="Proteomes" id="UP000002646"/>
    </source>
</evidence>
<protein>
    <recommendedName>
        <fullName evidence="3">Trimeric autotransporter adhesin YadA-like stalk domain-containing protein</fullName>
    </recommendedName>
</protein>
<reference evidence="1 2" key="1">
    <citation type="submission" date="2012-03" db="EMBL/GenBank/DDBJ databases">
        <title>The Genome Sequence of Bartonella washoensis 085-0475.</title>
        <authorList>
            <consortium name="The Broad Institute Genome Sequencing Platform"/>
            <consortium name="The Broad Institute Genome Sequencing Center for Infectious Disease"/>
            <person name="Feldgarden M."/>
            <person name="Kirby J."/>
            <person name="Kosoy M."/>
            <person name="Birtles R."/>
            <person name="Probert W.S."/>
            <person name="Chiaraviglio L."/>
            <person name="Young S.K."/>
            <person name="Zeng Q."/>
            <person name="Gargeya S."/>
            <person name="Fitzgerald M."/>
            <person name="Haas B."/>
            <person name="Abouelleil A."/>
            <person name="Alvarado L."/>
            <person name="Arachchi H.M."/>
            <person name="Berlin A."/>
            <person name="Chapman S.B."/>
            <person name="Gearin G."/>
            <person name="Goldberg J."/>
            <person name="Griggs A."/>
            <person name="Gujja S."/>
            <person name="Hansen M."/>
            <person name="Heiman D."/>
            <person name="Howarth C."/>
            <person name="Larimer J."/>
            <person name="Lui A."/>
            <person name="MacDonald P.J.P."/>
            <person name="McCowen C."/>
            <person name="Montmayeur A."/>
            <person name="Murphy C."/>
            <person name="Neiman D."/>
            <person name="Pearson M."/>
            <person name="Priest M."/>
            <person name="Roberts A."/>
            <person name="Saif S."/>
            <person name="Shea T."/>
            <person name="Sisk P."/>
            <person name="Stolte C."/>
            <person name="Sykes S."/>
            <person name="Wortman J."/>
            <person name="Nusbaum C."/>
            <person name="Birren B."/>
        </authorList>
    </citation>
    <scope>NUCLEOTIDE SEQUENCE [LARGE SCALE GENOMIC DNA]</scope>
    <source>
        <strain evidence="1 2">085-0475</strain>
    </source>
</reference>
<dbReference type="PATRIC" id="fig|1094564.3.peg.1034"/>
<sequence length="132" mass="14294">MVWQRVALKLMLQIIIGDDRRISGVKAAVNNNEAINKEQLDGQIADVIDTIKSNSLVKREEETNRINIGKQIAGTEINIANKSGDVHTISGVKAAVNDDEAVNKKQLDGEIADITDSIKVIKEANSFAVGSL</sequence>
<dbReference type="HOGENOM" id="CLU_1912955_0_0_5"/>
<accession>J1JL90</accession>
<proteinExistence type="predicted"/>
<dbReference type="EMBL" id="AILX01000012">
    <property type="protein sequence ID" value="EJF85015.1"/>
    <property type="molecule type" value="Genomic_DNA"/>
</dbReference>
<comment type="caution">
    <text evidence="1">The sequence shown here is derived from an EMBL/GenBank/DDBJ whole genome shotgun (WGS) entry which is preliminary data.</text>
</comment>
<name>J1JL90_9HYPH</name>
<dbReference type="STRING" id="1094564.MCW_00901"/>
<evidence type="ECO:0008006" key="3">
    <source>
        <dbReference type="Google" id="ProtNLM"/>
    </source>
</evidence>